<evidence type="ECO:0000256" key="7">
    <source>
        <dbReference type="ARBA" id="ARBA00023157"/>
    </source>
</evidence>
<feature type="signal peptide" evidence="10">
    <location>
        <begin position="1"/>
        <end position="18"/>
    </location>
</feature>
<dbReference type="SMART" id="SM00872">
    <property type="entry name" value="Alpha-mann_mid"/>
    <property type="match status" value="1"/>
</dbReference>
<evidence type="ECO:0000313" key="13">
    <source>
        <dbReference type="EMBL" id="KAK9842267.1"/>
    </source>
</evidence>
<keyword evidence="6 10" id="KW-0862">Zinc</keyword>
<feature type="compositionally biased region" description="Gly residues" evidence="11">
    <location>
        <begin position="874"/>
        <end position="888"/>
    </location>
</feature>
<dbReference type="PANTHER" id="PTHR11607">
    <property type="entry name" value="ALPHA-MANNOSIDASE"/>
    <property type="match status" value="1"/>
</dbReference>
<protein>
    <recommendedName>
        <fullName evidence="3 10">Alpha-mannosidase</fullName>
        <ecNumber evidence="10">3.2.1.-</ecNumber>
    </recommendedName>
</protein>
<dbReference type="EMBL" id="JALJOU010000008">
    <property type="protein sequence ID" value="KAK9842267.1"/>
    <property type="molecule type" value="Genomic_DNA"/>
</dbReference>
<dbReference type="SUPFAM" id="SSF88713">
    <property type="entry name" value="Glycoside hydrolase/deacetylase"/>
    <property type="match status" value="1"/>
</dbReference>
<dbReference type="Pfam" id="PF07748">
    <property type="entry name" value="Glyco_hydro_38C"/>
    <property type="match status" value="1"/>
</dbReference>
<evidence type="ECO:0000256" key="9">
    <source>
        <dbReference type="ARBA" id="ARBA00023295"/>
    </source>
</evidence>
<dbReference type="Pfam" id="PF07452">
    <property type="entry name" value="CHRD"/>
    <property type="match status" value="1"/>
</dbReference>
<dbReference type="Gene3D" id="3.20.110.10">
    <property type="entry name" value="Glycoside hydrolase 38, N terminal domain"/>
    <property type="match status" value="1"/>
</dbReference>
<dbReference type="PANTHER" id="PTHR11607:SF3">
    <property type="entry name" value="LYSOSOMAL ALPHA-MANNOSIDASE"/>
    <property type="match status" value="1"/>
</dbReference>
<dbReference type="InterPro" id="IPR010895">
    <property type="entry name" value="CHRD"/>
</dbReference>
<dbReference type="Gene3D" id="1.20.1270.50">
    <property type="entry name" value="Glycoside hydrolase family 38, central domain"/>
    <property type="match status" value="2"/>
</dbReference>
<dbReference type="InterPro" id="IPR027291">
    <property type="entry name" value="Glyco_hydro_38_N_sf"/>
</dbReference>
<dbReference type="Proteomes" id="UP001445335">
    <property type="component" value="Unassembled WGS sequence"/>
</dbReference>
<evidence type="ECO:0000256" key="6">
    <source>
        <dbReference type="ARBA" id="ARBA00022833"/>
    </source>
</evidence>
<dbReference type="InterPro" id="IPR037094">
    <property type="entry name" value="Glyco_hydro_38_cen_sf"/>
</dbReference>
<keyword evidence="8" id="KW-0325">Glycoprotein</keyword>
<proteinExistence type="inferred from homology"/>
<dbReference type="AlphaFoldDB" id="A0AAW1S9G1"/>
<dbReference type="FunFam" id="3.20.110.10:FF:000001">
    <property type="entry name" value="Alpha-mannosidase"/>
    <property type="match status" value="1"/>
</dbReference>
<dbReference type="FunFam" id="1.20.1270.50:FF:000002">
    <property type="entry name" value="Alpha-mannosidase"/>
    <property type="match status" value="1"/>
</dbReference>
<dbReference type="Gene3D" id="2.60.40.1180">
    <property type="entry name" value="Golgi alpha-mannosidase II"/>
    <property type="match status" value="1"/>
</dbReference>
<dbReference type="Pfam" id="PF01074">
    <property type="entry name" value="Glyco_hydro_38N"/>
    <property type="match status" value="1"/>
</dbReference>
<evidence type="ECO:0000256" key="11">
    <source>
        <dbReference type="SAM" id="MobiDB-lite"/>
    </source>
</evidence>
<evidence type="ECO:0000256" key="3">
    <source>
        <dbReference type="ARBA" id="ARBA00012752"/>
    </source>
</evidence>
<feature type="domain" description="CHRD" evidence="12">
    <location>
        <begin position="1031"/>
        <end position="1173"/>
    </location>
</feature>
<keyword evidence="7" id="KW-1015">Disulfide bond</keyword>
<accession>A0AAW1S9G1</accession>
<dbReference type="GO" id="GO:0004559">
    <property type="term" value="F:alpha-mannosidase activity"/>
    <property type="evidence" value="ECO:0007669"/>
    <property type="project" value="UniProtKB-EC"/>
</dbReference>
<dbReference type="GO" id="GO:0006013">
    <property type="term" value="P:mannose metabolic process"/>
    <property type="evidence" value="ECO:0007669"/>
    <property type="project" value="InterPro"/>
</dbReference>
<keyword evidence="4 10" id="KW-0479">Metal-binding</keyword>
<dbReference type="Gene3D" id="2.70.98.30">
    <property type="entry name" value="Golgi alpha-mannosidase II, domain 4"/>
    <property type="match status" value="1"/>
</dbReference>
<dbReference type="GO" id="GO:0030246">
    <property type="term" value="F:carbohydrate binding"/>
    <property type="evidence" value="ECO:0007669"/>
    <property type="project" value="InterPro"/>
</dbReference>
<evidence type="ECO:0000313" key="14">
    <source>
        <dbReference type="Proteomes" id="UP001445335"/>
    </source>
</evidence>
<gene>
    <name evidence="13" type="ORF">WJX81_003590</name>
</gene>
<evidence type="ECO:0000256" key="2">
    <source>
        <dbReference type="ARBA" id="ARBA00009792"/>
    </source>
</evidence>
<dbReference type="InterPro" id="IPR028995">
    <property type="entry name" value="Glyco_hydro_57/38_cen_sf"/>
</dbReference>
<dbReference type="SUPFAM" id="SSF74650">
    <property type="entry name" value="Galactose mutarotase-like"/>
    <property type="match status" value="2"/>
</dbReference>
<evidence type="ECO:0000256" key="4">
    <source>
        <dbReference type="ARBA" id="ARBA00022723"/>
    </source>
</evidence>
<sequence>MQRLALVALSQQLLCVFALCVSSENCLPKYNTSSSRSERALNVHIVAHTHDDAGWLKTVDQYYYGSNQNIQLAGVQYILDTAVAALAANPDRKFIYAEMAFFTRWWAEQTDRTQQLVKRLVADGQLDFVNGGWVQHDEAAAHYVAMIDQTTRGHQFLQETFNYTPTVGWQVDPFGHSATQASLLSGLLGFDSLFFGRADYQDMAKRRERKEFEILWRGAQSFGDAADVFTSNWPTGSYGPPAYFNWDWGSQDTPIQDDVCLDEYNVEDRIDDFVRTCRELANVTRGSDIMLTMGTDFQYSNAFVWFKNLDKLIHHANLDGRVNVFYSTPAAYTAAKHAYNVSWPLKTDDFFPYADCPTCYWTGYFTSRPTSKRFIREGTAFLQAARQLELLAPPAERGGSQTLTINPGQTASLTGGGGAAAGLIRGAHLPGTDALEEAVALLQHHDSITGTEKQHVANDYHRRLARGWAEAGQLLTAALAERVVALTRAGRGLGVTIYNPLAWPRTEGVRVPVSLETVDDWALTDDTGAPVSAQLLPASRATRALQAALAAANALPDPAAAGTHELAFVATLPPLGYATYSLQPCSAKDHSIALRAGNAVTELSTSAVWYNASDAKGPPPSNDWAPPSGAYIFRPNGEFGSGAPMHVRIVEGPLLTEVHQEFLGWATATTRIWRGADDLEVEWTAGPLPFQDGRGRELVLRYESTLDTGREFFTDSNGREMLRRVRDWRPTWDLDVTEPVAGNFYPVTSAIYVEEPGKGALVVVTDRAQGGASLASGAVELMLHRRMLLDDWRGVAEPLNETQCGCSACDCDGLITRGVHRVLLQDTKEGAIARRTLQQRANDPLILTFGRLPDRRDQRLNPLRGAGSTPGARPLGGKGSGARDGGSMRGNPAPDPPIPIDMPGYTFLTDRGGLPRNVALTTLKDEGGGRVLLRLAHLYQFGEDAGELAGDAEVDLNALFADLAFDEAEELALSASRPLSTVKQLRWRAGARPVISVVPLTTLVSGTMAISKVVVTVMLALPVVVLCRSLLADNYKAALNGASVVPNPVNTRETGTATFNFNRRTIRQSDVDYRVDLSRFEGVLSVQLKYGGLGYVDKNAGVSDLLAYLYGPSNTSPTGPITGTLRRDQLTGGLSGKTINNLQDDVNSRMIYILVTTRNNPQGALRGQVVRGG</sequence>
<evidence type="ECO:0000256" key="10">
    <source>
        <dbReference type="RuleBase" id="RU361199"/>
    </source>
</evidence>
<organism evidence="13 14">
    <name type="scientific">Elliptochloris bilobata</name>
    <dbReference type="NCBI Taxonomy" id="381761"/>
    <lineage>
        <taxon>Eukaryota</taxon>
        <taxon>Viridiplantae</taxon>
        <taxon>Chlorophyta</taxon>
        <taxon>core chlorophytes</taxon>
        <taxon>Trebouxiophyceae</taxon>
        <taxon>Trebouxiophyceae incertae sedis</taxon>
        <taxon>Elliptochloris clade</taxon>
        <taxon>Elliptochloris</taxon>
    </lineage>
</organism>
<keyword evidence="10" id="KW-0732">Signal</keyword>
<dbReference type="InterPro" id="IPR011682">
    <property type="entry name" value="Glyco_hydro_38_C"/>
</dbReference>
<evidence type="ECO:0000256" key="5">
    <source>
        <dbReference type="ARBA" id="ARBA00022801"/>
    </source>
</evidence>
<comment type="caution">
    <text evidence="13">The sequence shown here is derived from an EMBL/GenBank/DDBJ whole genome shotgun (WGS) entry which is preliminary data.</text>
</comment>
<comment type="catalytic activity">
    <reaction evidence="1">
        <text>Hydrolysis of terminal, non-reducing alpha-D-mannose residues in alpha-D-mannosides.</text>
        <dbReference type="EC" id="3.2.1.24"/>
    </reaction>
</comment>
<dbReference type="GO" id="GO:0046872">
    <property type="term" value="F:metal ion binding"/>
    <property type="evidence" value="ECO:0007669"/>
    <property type="project" value="UniProtKB-KW"/>
</dbReference>
<dbReference type="Gene3D" id="2.60.40.1360">
    <property type="match status" value="1"/>
</dbReference>
<dbReference type="InterPro" id="IPR000602">
    <property type="entry name" value="Glyco_hydro_38_N"/>
</dbReference>
<keyword evidence="14" id="KW-1185">Reference proteome</keyword>
<evidence type="ECO:0000259" key="12">
    <source>
        <dbReference type="PROSITE" id="PS50933"/>
    </source>
</evidence>
<evidence type="ECO:0000256" key="1">
    <source>
        <dbReference type="ARBA" id="ARBA00000365"/>
    </source>
</evidence>
<dbReference type="CDD" id="cd10810">
    <property type="entry name" value="GH38N_AMII_LAM_like"/>
    <property type="match status" value="1"/>
</dbReference>
<feature type="chain" id="PRO_5043092105" description="Alpha-mannosidase" evidence="10">
    <location>
        <begin position="19"/>
        <end position="1173"/>
    </location>
</feature>
<comment type="cofactor">
    <cofactor evidence="10">
        <name>Zn(2+)</name>
        <dbReference type="ChEBI" id="CHEBI:29105"/>
    </cofactor>
    <text evidence="10">Binds 1 zinc ion per subunit.</text>
</comment>
<dbReference type="InterPro" id="IPR050843">
    <property type="entry name" value="Glycosyl_Hydrlase_38"/>
</dbReference>
<dbReference type="EC" id="3.2.1.-" evidence="10"/>
<keyword evidence="5 10" id="KW-0378">Hydrolase</keyword>
<dbReference type="InterPro" id="IPR013780">
    <property type="entry name" value="Glyco_hydro_b"/>
</dbReference>
<dbReference type="SUPFAM" id="SSF88688">
    <property type="entry name" value="Families 57/38 glycoside transferase middle domain"/>
    <property type="match status" value="1"/>
</dbReference>
<dbReference type="Pfam" id="PF09261">
    <property type="entry name" value="Alpha-mann_mid"/>
    <property type="match status" value="1"/>
</dbReference>
<keyword evidence="9 10" id="KW-0326">Glycosidase</keyword>
<dbReference type="SMART" id="SM00754">
    <property type="entry name" value="CHRD"/>
    <property type="match status" value="1"/>
</dbReference>
<dbReference type="InterPro" id="IPR015341">
    <property type="entry name" value="Glyco_hydro_38_cen"/>
</dbReference>
<dbReference type="FunFam" id="1.20.1270.50:FF:000003">
    <property type="entry name" value="Alpha-mannosidase"/>
    <property type="match status" value="1"/>
</dbReference>
<evidence type="ECO:0000256" key="8">
    <source>
        <dbReference type="ARBA" id="ARBA00023180"/>
    </source>
</evidence>
<dbReference type="InterPro" id="IPR011013">
    <property type="entry name" value="Gal_mutarotase_sf_dom"/>
</dbReference>
<comment type="similarity">
    <text evidence="2 10">Belongs to the glycosyl hydrolase 38 family.</text>
</comment>
<name>A0AAW1S9G1_9CHLO</name>
<reference evidence="13 14" key="1">
    <citation type="journal article" date="2024" name="Nat. Commun.">
        <title>Phylogenomics reveals the evolutionary origins of lichenization in chlorophyte algae.</title>
        <authorList>
            <person name="Puginier C."/>
            <person name="Libourel C."/>
            <person name="Otte J."/>
            <person name="Skaloud P."/>
            <person name="Haon M."/>
            <person name="Grisel S."/>
            <person name="Petersen M."/>
            <person name="Berrin J.G."/>
            <person name="Delaux P.M."/>
            <person name="Dal Grande F."/>
            <person name="Keller J."/>
        </authorList>
    </citation>
    <scope>NUCLEOTIDE SEQUENCE [LARGE SCALE GENOMIC DNA]</scope>
    <source>
        <strain evidence="13 14">SAG 245.80</strain>
    </source>
</reference>
<dbReference type="InterPro" id="IPR011330">
    <property type="entry name" value="Glyco_hydro/deAcase_b/a-brl"/>
</dbReference>
<dbReference type="PROSITE" id="PS50933">
    <property type="entry name" value="CHRD"/>
    <property type="match status" value="1"/>
</dbReference>
<feature type="region of interest" description="Disordered" evidence="11">
    <location>
        <begin position="856"/>
        <end position="897"/>
    </location>
</feature>